<dbReference type="PROSITE" id="PS00135">
    <property type="entry name" value="TRYPSIN_SER"/>
    <property type="match status" value="1"/>
</dbReference>
<sequence length="302" mass="33779">MLIKYILIVLVCFVAICDTKDAVTHSRRKRLIGGDEIDEAEWPWLVSLQGKIPTTRFFGLPVMFTTVYCGGSVLNDNWIMTAAHCFDGHRGQAKIPGNWEVRLASVKIKPSAADWLMHVLGKIFDKEEWQQWNIDVDKILIHPQYERTSHWNNDIALVKLKKSVPSGEQFNEIKKVKLPRQGDNSFPRDGQDCIMKGWGCTAKGSSVSSRAKAVELPKVNDQTCHRIYGTPMVNRVCAGYNLASKGICSGDSGGPLVCKQNGQWVQAGIASFTSSDRPGGYPGAFTRVTSYVNWIKETMRRN</sequence>
<protein>
    <recommendedName>
        <fullName evidence="5">Peptidase S1 domain-containing protein</fullName>
    </recommendedName>
</protein>
<keyword evidence="4" id="KW-0732">Signal</keyword>
<evidence type="ECO:0000256" key="2">
    <source>
        <dbReference type="ARBA" id="ARBA00024195"/>
    </source>
</evidence>
<dbReference type="InterPro" id="IPR009003">
    <property type="entry name" value="Peptidase_S1_PA"/>
</dbReference>
<keyword evidence="3" id="KW-0720">Serine protease</keyword>
<evidence type="ECO:0000259" key="5">
    <source>
        <dbReference type="PROSITE" id="PS50240"/>
    </source>
</evidence>
<evidence type="ECO:0000256" key="1">
    <source>
        <dbReference type="ARBA" id="ARBA00023157"/>
    </source>
</evidence>
<dbReference type="InterPro" id="IPR018114">
    <property type="entry name" value="TRYPSIN_HIS"/>
</dbReference>
<feature type="signal peptide" evidence="4">
    <location>
        <begin position="1"/>
        <end position="22"/>
    </location>
</feature>
<dbReference type="GO" id="GO:0006508">
    <property type="term" value="P:proteolysis"/>
    <property type="evidence" value="ECO:0007669"/>
    <property type="project" value="UniProtKB-KW"/>
</dbReference>
<evidence type="ECO:0000256" key="4">
    <source>
        <dbReference type="SAM" id="SignalP"/>
    </source>
</evidence>
<dbReference type="InterPro" id="IPR033116">
    <property type="entry name" value="TRYPSIN_SER"/>
</dbReference>
<dbReference type="AlphaFoldDB" id="A0A8S4PDP7"/>
<dbReference type="InterPro" id="IPR043504">
    <property type="entry name" value="Peptidase_S1_PA_chymotrypsin"/>
</dbReference>
<dbReference type="Proteomes" id="UP000749559">
    <property type="component" value="Unassembled WGS sequence"/>
</dbReference>
<dbReference type="EMBL" id="CAIIXF020000007">
    <property type="protein sequence ID" value="CAH1789203.1"/>
    <property type="molecule type" value="Genomic_DNA"/>
</dbReference>
<organism evidence="6 7">
    <name type="scientific">Owenia fusiformis</name>
    <name type="common">Polychaete worm</name>
    <dbReference type="NCBI Taxonomy" id="6347"/>
    <lineage>
        <taxon>Eukaryota</taxon>
        <taxon>Metazoa</taxon>
        <taxon>Spiralia</taxon>
        <taxon>Lophotrochozoa</taxon>
        <taxon>Annelida</taxon>
        <taxon>Polychaeta</taxon>
        <taxon>Sedentaria</taxon>
        <taxon>Canalipalpata</taxon>
        <taxon>Sabellida</taxon>
        <taxon>Oweniida</taxon>
        <taxon>Oweniidae</taxon>
        <taxon>Owenia</taxon>
    </lineage>
</organism>
<feature type="domain" description="Peptidase S1" evidence="5">
    <location>
        <begin position="31"/>
        <end position="300"/>
    </location>
</feature>
<keyword evidence="3" id="KW-0645">Protease</keyword>
<name>A0A8S4PDP7_OWEFU</name>
<evidence type="ECO:0000256" key="3">
    <source>
        <dbReference type="RuleBase" id="RU363034"/>
    </source>
</evidence>
<dbReference type="PRINTS" id="PR00722">
    <property type="entry name" value="CHYMOTRYPSIN"/>
</dbReference>
<dbReference type="GO" id="GO:0004252">
    <property type="term" value="F:serine-type endopeptidase activity"/>
    <property type="evidence" value="ECO:0007669"/>
    <property type="project" value="InterPro"/>
</dbReference>
<proteinExistence type="inferred from homology"/>
<dbReference type="InterPro" id="IPR001314">
    <property type="entry name" value="Peptidase_S1A"/>
</dbReference>
<accession>A0A8S4PDP7</accession>
<dbReference type="SUPFAM" id="SSF50494">
    <property type="entry name" value="Trypsin-like serine proteases"/>
    <property type="match status" value="1"/>
</dbReference>
<keyword evidence="3" id="KW-0378">Hydrolase</keyword>
<comment type="similarity">
    <text evidence="2">Belongs to the peptidase S1 family. CLIP subfamily.</text>
</comment>
<dbReference type="Pfam" id="PF00089">
    <property type="entry name" value="Trypsin"/>
    <property type="match status" value="1"/>
</dbReference>
<evidence type="ECO:0000313" key="6">
    <source>
        <dbReference type="EMBL" id="CAH1789203.1"/>
    </source>
</evidence>
<reference evidence="6" key="1">
    <citation type="submission" date="2022-03" db="EMBL/GenBank/DDBJ databases">
        <authorList>
            <person name="Martin C."/>
        </authorList>
    </citation>
    <scope>NUCLEOTIDE SEQUENCE</scope>
</reference>
<dbReference type="CDD" id="cd00190">
    <property type="entry name" value="Tryp_SPc"/>
    <property type="match status" value="1"/>
</dbReference>
<dbReference type="PANTHER" id="PTHR24256">
    <property type="entry name" value="TRYPTASE-RELATED"/>
    <property type="match status" value="1"/>
</dbReference>
<evidence type="ECO:0000313" key="7">
    <source>
        <dbReference type="Proteomes" id="UP000749559"/>
    </source>
</evidence>
<dbReference type="PROSITE" id="PS50240">
    <property type="entry name" value="TRYPSIN_DOM"/>
    <property type="match status" value="1"/>
</dbReference>
<dbReference type="Gene3D" id="2.40.10.10">
    <property type="entry name" value="Trypsin-like serine proteases"/>
    <property type="match status" value="1"/>
</dbReference>
<keyword evidence="1" id="KW-1015">Disulfide bond</keyword>
<dbReference type="SMART" id="SM00020">
    <property type="entry name" value="Tryp_SPc"/>
    <property type="match status" value="1"/>
</dbReference>
<dbReference type="InterPro" id="IPR001254">
    <property type="entry name" value="Trypsin_dom"/>
</dbReference>
<keyword evidence="7" id="KW-1185">Reference proteome</keyword>
<dbReference type="InterPro" id="IPR051487">
    <property type="entry name" value="Ser/Thr_Proteases_Immune/Dev"/>
</dbReference>
<dbReference type="OrthoDB" id="10002959at2759"/>
<comment type="caution">
    <text evidence="6">The sequence shown here is derived from an EMBL/GenBank/DDBJ whole genome shotgun (WGS) entry which is preliminary data.</text>
</comment>
<feature type="chain" id="PRO_5035790557" description="Peptidase S1 domain-containing protein" evidence="4">
    <location>
        <begin position="23"/>
        <end position="302"/>
    </location>
</feature>
<dbReference type="PROSITE" id="PS00134">
    <property type="entry name" value="TRYPSIN_HIS"/>
    <property type="match status" value="1"/>
</dbReference>
<gene>
    <name evidence="6" type="ORF">OFUS_LOCUS14605</name>
</gene>